<keyword evidence="1 4" id="KW-0238">DNA-binding</keyword>
<dbReference type="RefSeq" id="WP_184826227.1">
    <property type="nucleotide sequence ID" value="NZ_JACHMM010000001.1"/>
</dbReference>
<feature type="modified residue" description="4-aspartylphosphate" evidence="2">
    <location>
        <position position="71"/>
    </location>
</feature>
<proteinExistence type="predicted"/>
<gene>
    <name evidence="4" type="ORF">HD601_004856</name>
</gene>
<protein>
    <submittedName>
        <fullName evidence="4">DNA-binding NarL/FixJ family response regulator</fullName>
    </submittedName>
</protein>
<dbReference type="SMART" id="SM00448">
    <property type="entry name" value="REC"/>
    <property type="match status" value="1"/>
</dbReference>
<evidence type="ECO:0000259" key="3">
    <source>
        <dbReference type="PROSITE" id="PS50110"/>
    </source>
</evidence>
<dbReference type="GO" id="GO:0003677">
    <property type="term" value="F:DNA binding"/>
    <property type="evidence" value="ECO:0007669"/>
    <property type="project" value="UniProtKB-KW"/>
</dbReference>
<evidence type="ECO:0000313" key="4">
    <source>
        <dbReference type="EMBL" id="MBB5790281.1"/>
    </source>
</evidence>
<dbReference type="PROSITE" id="PS50110">
    <property type="entry name" value="RESPONSE_REGULATORY"/>
    <property type="match status" value="1"/>
</dbReference>
<dbReference type="Proteomes" id="UP000542813">
    <property type="component" value="Unassembled WGS sequence"/>
</dbReference>
<dbReference type="SUPFAM" id="SSF46894">
    <property type="entry name" value="C-terminal effector domain of the bipartite response regulators"/>
    <property type="match status" value="1"/>
</dbReference>
<evidence type="ECO:0000256" key="2">
    <source>
        <dbReference type="PROSITE-ProRule" id="PRU00169"/>
    </source>
</evidence>
<evidence type="ECO:0000256" key="1">
    <source>
        <dbReference type="ARBA" id="ARBA00023125"/>
    </source>
</evidence>
<dbReference type="GO" id="GO:0000160">
    <property type="term" value="P:phosphorelay signal transduction system"/>
    <property type="evidence" value="ECO:0007669"/>
    <property type="project" value="InterPro"/>
</dbReference>
<dbReference type="Gene3D" id="1.10.10.10">
    <property type="entry name" value="Winged helix-like DNA-binding domain superfamily/Winged helix DNA-binding domain"/>
    <property type="match status" value="1"/>
</dbReference>
<name>A0A7W9GV84_9ACTN</name>
<keyword evidence="2" id="KW-0597">Phosphoprotein</keyword>
<feature type="domain" description="Response regulatory" evidence="3">
    <location>
        <begin position="16"/>
        <end position="136"/>
    </location>
</feature>
<organism evidence="4 5">
    <name type="scientific">Jiangella mangrovi</name>
    <dbReference type="NCBI Taxonomy" id="1524084"/>
    <lineage>
        <taxon>Bacteria</taxon>
        <taxon>Bacillati</taxon>
        <taxon>Actinomycetota</taxon>
        <taxon>Actinomycetes</taxon>
        <taxon>Jiangellales</taxon>
        <taxon>Jiangellaceae</taxon>
        <taxon>Jiangella</taxon>
    </lineage>
</organism>
<dbReference type="InterPro" id="IPR036388">
    <property type="entry name" value="WH-like_DNA-bd_sf"/>
</dbReference>
<reference evidence="4 5" key="1">
    <citation type="submission" date="2020-08" db="EMBL/GenBank/DDBJ databases">
        <title>Sequencing the genomes of 1000 actinobacteria strains.</title>
        <authorList>
            <person name="Klenk H.-P."/>
        </authorList>
    </citation>
    <scope>NUCLEOTIDE SEQUENCE [LARGE SCALE GENOMIC DNA]</scope>
    <source>
        <strain evidence="4 5">DSM 102122</strain>
    </source>
</reference>
<dbReference type="InterPro" id="IPR039420">
    <property type="entry name" value="WalR-like"/>
</dbReference>
<dbReference type="InterPro" id="IPR011006">
    <property type="entry name" value="CheY-like_superfamily"/>
</dbReference>
<dbReference type="InterPro" id="IPR001789">
    <property type="entry name" value="Sig_transdc_resp-reg_receiver"/>
</dbReference>
<sequence length="227" mass="24429">MTDGHDEAAPEPGYWRVALVEDHLLQRRRTEELLGSHGDLRIVSSLESLPDFLGWLATADRQTRPHLLVLDLSVDRGPSADPADVAAIVASGIRVLVLSALASAPLIRSVVQAGVSGVVGKRDSEEDILAAVWVVLGRGQWMTPELAGIIAGDSARPKLSDQEERALVLYASGLTLDAVAHTLGVKRDTAKQYLDRVKAKYTAAGRPVRSKLDIARVALDDGYLDDL</sequence>
<dbReference type="Gene3D" id="3.40.50.2300">
    <property type="match status" value="1"/>
</dbReference>
<accession>A0A7W9GV84</accession>
<dbReference type="AlphaFoldDB" id="A0A7W9GV84"/>
<dbReference type="EMBL" id="JACHMM010000001">
    <property type="protein sequence ID" value="MBB5790281.1"/>
    <property type="molecule type" value="Genomic_DNA"/>
</dbReference>
<dbReference type="GO" id="GO:0006355">
    <property type="term" value="P:regulation of DNA-templated transcription"/>
    <property type="evidence" value="ECO:0007669"/>
    <property type="project" value="InterPro"/>
</dbReference>
<dbReference type="InterPro" id="IPR016032">
    <property type="entry name" value="Sig_transdc_resp-reg_C-effctor"/>
</dbReference>
<keyword evidence="5" id="KW-1185">Reference proteome</keyword>
<evidence type="ECO:0000313" key="5">
    <source>
        <dbReference type="Proteomes" id="UP000542813"/>
    </source>
</evidence>
<dbReference type="PANTHER" id="PTHR43214">
    <property type="entry name" value="TWO-COMPONENT RESPONSE REGULATOR"/>
    <property type="match status" value="1"/>
</dbReference>
<dbReference type="SUPFAM" id="SSF52172">
    <property type="entry name" value="CheY-like"/>
    <property type="match status" value="1"/>
</dbReference>
<comment type="caution">
    <text evidence="4">The sequence shown here is derived from an EMBL/GenBank/DDBJ whole genome shotgun (WGS) entry which is preliminary data.</text>
</comment>